<evidence type="ECO:0000259" key="3">
    <source>
        <dbReference type="Pfam" id="PF04492"/>
    </source>
</evidence>
<dbReference type="STRING" id="531814.SAMN04487944_12154"/>
<dbReference type="Pfam" id="PF07261">
    <property type="entry name" value="DnaB_2"/>
    <property type="match status" value="1"/>
</dbReference>
<protein>
    <submittedName>
        <fullName evidence="5">Phage replication protein O</fullName>
    </submittedName>
</protein>
<dbReference type="InterPro" id="IPR036388">
    <property type="entry name" value="WH-like_DNA-bd_sf"/>
</dbReference>
<gene>
    <name evidence="5" type="ORF">SAMN04487944_12154</name>
</gene>
<dbReference type="OrthoDB" id="1821976at2"/>
<dbReference type="PANTHER" id="PTHR37293:SF5">
    <property type="entry name" value="DNA REPLICATION PROTEIN"/>
    <property type="match status" value="1"/>
</dbReference>
<dbReference type="Pfam" id="PF04492">
    <property type="entry name" value="Phage_rep_O"/>
    <property type="match status" value="1"/>
</dbReference>
<dbReference type="SUPFAM" id="SSF158499">
    <property type="entry name" value="DnaD domain-like"/>
    <property type="match status" value="1"/>
</dbReference>
<feature type="domain" description="Bacteriophage lambda Replication protein O N-terminal" evidence="3">
    <location>
        <begin position="5"/>
        <end position="98"/>
    </location>
</feature>
<dbReference type="InterPro" id="IPR053162">
    <property type="entry name" value="DnaD"/>
</dbReference>
<proteinExistence type="inferred from homology"/>
<dbReference type="InterPro" id="IPR006497">
    <property type="entry name" value="Phage_lambda_VrpO_N"/>
</dbReference>
<organism evidence="5 6">
    <name type="scientific">Gracilibacillus ureilyticus</name>
    <dbReference type="NCBI Taxonomy" id="531814"/>
    <lineage>
        <taxon>Bacteria</taxon>
        <taxon>Bacillati</taxon>
        <taxon>Bacillota</taxon>
        <taxon>Bacilli</taxon>
        <taxon>Bacillales</taxon>
        <taxon>Bacillaceae</taxon>
        <taxon>Gracilibacillus</taxon>
    </lineage>
</organism>
<evidence type="ECO:0000259" key="4">
    <source>
        <dbReference type="Pfam" id="PF07261"/>
    </source>
</evidence>
<dbReference type="GO" id="GO:0006260">
    <property type="term" value="P:DNA replication"/>
    <property type="evidence" value="ECO:0007669"/>
    <property type="project" value="InterPro"/>
</dbReference>
<dbReference type="EMBL" id="FOGL01000021">
    <property type="protein sequence ID" value="SES16755.1"/>
    <property type="molecule type" value="Genomic_DNA"/>
</dbReference>
<name>A0A1H9V4W7_9BACI</name>
<evidence type="ECO:0000313" key="5">
    <source>
        <dbReference type="EMBL" id="SES16755.1"/>
    </source>
</evidence>
<reference evidence="5 6" key="1">
    <citation type="submission" date="2016-10" db="EMBL/GenBank/DDBJ databases">
        <authorList>
            <person name="de Groot N.N."/>
        </authorList>
    </citation>
    <scope>NUCLEOTIDE SEQUENCE [LARGE SCALE GENOMIC DNA]</scope>
    <source>
        <strain evidence="5 6">CGMCC 1.7727</strain>
    </source>
</reference>
<dbReference type="Proteomes" id="UP000199687">
    <property type="component" value="Unassembled WGS sequence"/>
</dbReference>
<dbReference type="Gene3D" id="1.10.10.10">
    <property type="entry name" value="Winged helix-like DNA-binding domain superfamily/Winged helix DNA-binding domain"/>
    <property type="match status" value="1"/>
</dbReference>
<evidence type="ECO:0000256" key="2">
    <source>
        <dbReference type="SAM" id="MobiDB-lite"/>
    </source>
</evidence>
<accession>A0A1H9V4W7</accession>
<dbReference type="NCBIfam" id="TIGR01446">
    <property type="entry name" value="DnaD_dom"/>
    <property type="match status" value="1"/>
</dbReference>
<sequence length="338" mass="39827">MANPELKKGYIRIANDLWNELLRRNFSKRQLNIISFIWRLSYGTGQSDCVIPTLKMFELAGLHKQDVRKELKFLTECAVLNWDEEMMVFAINKDYHKWQITPQTKWDGDQFDQLIHINIKRRVSAKEVRKTRTASNIKVRKLLTDPQKKVSKTRTFTFVKHLPKNHQNPVSAKYPASVNTYLKTLKMKDKKEYNNNAPFLEVIHFYRSNLQKGISDSPFNVELIKQWYDKFGYDLLLAAMKIAAKREAKGVKYIESVLFNWKGAGITTIEAARQYEKQFHSKKQKSQRHQTKRNIVPDWYAAHRRENIQKKPELSQEEKDKIAAESDRMLSEYLANQG</sequence>
<feature type="domain" description="DnaB/C C-terminal" evidence="4">
    <location>
        <begin position="217"/>
        <end position="276"/>
    </location>
</feature>
<keyword evidence="6" id="KW-1185">Reference proteome</keyword>
<dbReference type="InterPro" id="IPR034829">
    <property type="entry name" value="DnaD-like_sf"/>
</dbReference>
<dbReference type="PANTHER" id="PTHR37293">
    <property type="entry name" value="PHAGE REPLICATION PROTEIN-RELATED"/>
    <property type="match status" value="1"/>
</dbReference>
<dbReference type="AlphaFoldDB" id="A0A1H9V4W7"/>
<dbReference type="InterPro" id="IPR006343">
    <property type="entry name" value="DnaB/C_C"/>
</dbReference>
<evidence type="ECO:0000256" key="1">
    <source>
        <dbReference type="ARBA" id="ARBA00093462"/>
    </source>
</evidence>
<evidence type="ECO:0000313" key="6">
    <source>
        <dbReference type="Proteomes" id="UP000199687"/>
    </source>
</evidence>
<comment type="similarity">
    <text evidence="1">Belongs to the DnaB/DnaD family.</text>
</comment>
<dbReference type="RefSeq" id="WP_089743381.1">
    <property type="nucleotide sequence ID" value="NZ_FOGL01000021.1"/>
</dbReference>
<dbReference type="Gene3D" id="1.10.10.630">
    <property type="entry name" value="DnaD domain-like"/>
    <property type="match status" value="1"/>
</dbReference>
<feature type="region of interest" description="Disordered" evidence="2">
    <location>
        <begin position="301"/>
        <end position="321"/>
    </location>
</feature>